<sequence>MTAATVETPAAPVLGRPSVGATVSQTLSMAWRQMVRIKHNPFELVDLSLSPIMFLLLFVYVFGGQMAGSTSDYLQYVLGGLIAQNAIFLTMYTGTGINADLRKGVYDRFRSLPIARSAPLAGKIFADMFKQVWSILIMVGLGLLMGFELRSIGYALLATLVLVVFALAISWVSVLMGVVADSEEKVQIYAFVIIMPLTFTSSAFVDINTMPGFMQAWAKVNPVTHLADAMRGLLSYGPIAEPLMWTFVWAAVIFAVTAPLAMRAYKRKMV</sequence>
<evidence type="ECO:0000313" key="8">
    <source>
        <dbReference type="EMBL" id="SDK66482.1"/>
    </source>
</evidence>
<feature type="transmembrane region" description="Helical" evidence="6">
    <location>
        <begin position="132"/>
        <end position="149"/>
    </location>
</feature>
<protein>
    <recommendedName>
        <fullName evidence="6">Transport permease protein</fullName>
    </recommendedName>
</protein>
<evidence type="ECO:0000256" key="1">
    <source>
        <dbReference type="ARBA" id="ARBA00004141"/>
    </source>
</evidence>
<evidence type="ECO:0000256" key="6">
    <source>
        <dbReference type="RuleBase" id="RU361157"/>
    </source>
</evidence>
<organism evidence="8 9">
    <name type="scientific">Glycomyces sambucus</name>
    <dbReference type="NCBI Taxonomy" id="380244"/>
    <lineage>
        <taxon>Bacteria</taxon>
        <taxon>Bacillati</taxon>
        <taxon>Actinomycetota</taxon>
        <taxon>Actinomycetes</taxon>
        <taxon>Glycomycetales</taxon>
        <taxon>Glycomycetaceae</taxon>
        <taxon>Glycomyces</taxon>
    </lineage>
</organism>
<dbReference type="EMBL" id="FNGF01000001">
    <property type="protein sequence ID" value="SDK66482.1"/>
    <property type="molecule type" value="Genomic_DNA"/>
</dbReference>
<evidence type="ECO:0000259" key="7">
    <source>
        <dbReference type="PROSITE" id="PS51012"/>
    </source>
</evidence>
<keyword evidence="6" id="KW-0813">Transport</keyword>
<gene>
    <name evidence="8" type="ORF">SAMN05216298_1054</name>
</gene>
<comment type="subcellular location">
    <subcellularLocation>
        <location evidence="6">Cell membrane</location>
        <topology evidence="6">Multi-pass membrane protein</topology>
    </subcellularLocation>
    <subcellularLocation>
        <location evidence="1">Membrane</location>
        <topology evidence="1">Multi-pass membrane protein</topology>
    </subcellularLocation>
</comment>
<keyword evidence="6" id="KW-1003">Cell membrane</keyword>
<evidence type="ECO:0000313" key="9">
    <source>
        <dbReference type="Proteomes" id="UP000198662"/>
    </source>
</evidence>
<proteinExistence type="inferred from homology"/>
<dbReference type="PROSITE" id="PS51012">
    <property type="entry name" value="ABC_TM2"/>
    <property type="match status" value="1"/>
</dbReference>
<dbReference type="PANTHER" id="PTHR43229">
    <property type="entry name" value="NODULATION PROTEIN J"/>
    <property type="match status" value="1"/>
</dbReference>
<dbReference type="GO" id="GO:0046677">
    <property type="term" value="P:response to antibiotic"/>
    <property type="evidence" value="ECO:0007669"/>
    <property type="project" value="UniProtKB-KW"/>
</dbReference>
<dbReference type="PANTHER" id="PTHR43229:SF2">
    <property type="entry name" value="NODULATION PROTEIN J"/>
    <property type="match status" value="1"/>
</dbReference>
<dbReference type="OrthoDB" id="8988363at2"/>
<evidence type="ECO:0000256" key="2">
    <source>
        <dbReference type="ARBA" id="ARBA00022692"/>
    </source>
</evidence>
<feature type="transmembrane region" description="Helical" evidence="6">
    <location>
        <begin position="243"/>
        <end position="262"/>
    </location>
</feature>
<dbReference type="Proteomes" id="UP000198662">
    <property type="component" value="Unassembled WGS sequence"/>
</dbReference>
<dbReference type="STRING" id="380244.SAMN05216298_1054"/>
<accession>A0A1G9DRJ2</accession>
<feature type="transmembrane region" description="Helical" evidence="6">
    <location>
        <begin position="155"/>
        <end position="179"/>
    </location>
</feature>
<keyword evidence="3 6" id="KW-1133">Transmembrane helix</keyword>
<evidence type="ECO:0000256" key="5">
    <source>
        <dbReference type="ARBA" id="ARBA00023251"/>
    </source>
</evidence>
<dbReference type="InterPro" id="IPR051784">
    <property type="entry name" value="Nod_factor_ABC_transporter"/>
</dbReference>
<dbReference type="InterPro" id="IPR047817">
    <property type="entry name" value="ABC2_TM_bact-type"/>
</dbReference>
<reference evidence="9" key="1">
    <citation type="submission" date="2016-10" db="EMBL/GenBank/DDBJ databases">
        <authorList>
            <person name="Varghese N."/>
            <person name="Submissions S."/>
        </authorList>
    </citation>
    <scope>NUCLEOTIDE SEQUENCE [LARGE SCALE GENOMIC DNA]</scope>
    <source>
        <strain evidence="9">CGMCC 4.3147</strain>
    </source>
</reference>
<feature type="domain" description="ABC transmembrane type-2" evidence="7">
    <location>
        <begin position="42"/>
        <end position="268"/>
    </location>
</feature>
<dbReference type="Pfam" id="PF01061">
    <property type="entry name" value="ABC2_membrane"/>
    <property type="match status" value="1"/>
</dbReference>
<keyword evidence="5" id="KW-0046">Antibiotic resistance</keyword>
<name>A0A1G9DRJ2_9ACTN</name>
<feature type="transmembrane region" description="Helical" evidence="6">
    <location>
        <begin position="186"/>
        <end position="205"/>
    </location>
</feature>
<dbReference type="InterPro" id="IPR013525">
    <property type="entry name" value="ABC2_TM"/>
</dbReference>
<dbReference type="AlphaFoldDB" id="A0A1G9DRJ2"/>
<dbReference type="RefSeq" id="WP_091043858.1">
    <property type="nucleotide sequence ID" value="NZ_FNGF01000001.1"/>
</dbReference>
<evidence type="ECO:0000256" key="3">
    <source>
        <dbReference type="ARBA" id="ARBA00022989"/>
    </source>
</evidence>
<keyword evidence="9" id="KW-1185">Reference proteome</keyword>
<feature type="transmembrane region" description="Helical" evidence="6">
    <location>
        <begin position="73"/>
        <end position="93"/>
    </location>
</feature>
<dbReference type="GO" id="GO:0043190">
    <property type="term" value="C:ATP-binding cassette (ABC) transporter complex"/>
    <property type="evidence" value="ECO:0007669"/>
    <property type="project" value="InterPro"/>
</dbReference>
<evidence type="ECO:0000256" key="4">
    <source>
        <dbReference type="ARBA" id="ARBA00023136"/>
    </source>
</evidence>
<feature type="transmembrane region" description="Helical" evidence="6">
    <location>
        <begin position="42"/>
        <end position="61"/>
    </location>
</feature>
<comment type="similarity">
    <text evidence="6">Belongs to the ABC-2 integral membrane protein family.</text>
</comment>
<keyword evidence="2 6" id="KW-0812">Transmembrane</keyword>
<dbReference type="GO" id="GO:0140359">
    <property type="term" value="F:ABC-type transporter activity"/>
    <property type="evidence" value="ECO:0007669"/>
    <property type="project" value="InterPro"/>
</dbReference>
<dbReference type="InterPro" id="IPR000412">
    <property type="entry name" value="ABC_2_transport"/>
</dbReference>
<keyword evidence="4 6" id="KW-0472">Membrane</keyword>
<dbReference type="PIRSF" id="PIRSF006648">
    <property type="entry name" value="DrrB"/>
    <property type="match status" value="1"/>
</dbReference>